<accession>A0AAU4K757</accession>
<dbReference type="RefSeq" id="WP_045821867.1">
    <property type="nucleotide sequence ID" value="NZ_CP108021.1"/>
</dbReference>
<evidence type="ECO:0000259" key="1">
    <source>
        <dbReference type="PROSITE" id="PS51787"/>
    </source>
</evidence>
<proteinExistence type="predicted"/>
<dbReference type="PROSITE" id="PS51787">
    <property type="entry name" value="LON_N"/>
    <property type="match status" value="1"/>
</dbReference>
<dbReference type="PANTHER" id="PTHR46732:SF8">
    <property type="entry name" value="ATP-DEPENDENT PROTEASE LA (LON) DOMAIN PROTEIN"/>
    <property type="match status" value="1"/>
</dbReference>
<gene>
    <name evidence="2" type="ORF">OG579_09155</name>
</gene>
<name>A0AAU4K757_9NOCA</name>
<keyword evidence="3" id="KW-1185">Reference proteome</keyword>
<dbReference type="InterPro" id="IPR046336">
    <property type="entry name" value="Lon_prtase_N_sf"/>
</dbReference>
<dbReference type="Pfam" id="PF02190">
    <property type="entry name" value="LON_substr_bdg"/>
    <property type="match status" value="1"/>
</dbReference>
<dbReference type="PANTHER" id="PTHR46732">
    <property type="entry name" value="ATP-DEPENDENT PROTEASE LA (LON) DOMAIN PROTEIN"/>
    <property type="match status" value="1"/>
</dbReference>
<dbReference type="Proteomes" id="UP001432128">
    <property type="component" value="Chromosome"/>
</dbReference>
<evidence type="ECO:0000313" key="2">
    <source>
        <dbReference type="EMBL" id="WUM21911.1"/>
    </source>
</evidence>
<evidence type="ECO:0000313" key="3">
    <source>
        <dbReference type="Proteomes" id="UP001432128"/>
    </source>
</evidence>
<feature type="domain" description="Lon N-terminal" evidence="1">
    <location>
        <begin position="4"/>
        <end position="205"/>
    </location>
</feature>
<dbReference type="KEGG" id="whr:OG579_09155"/>
<dbReference type="SUPFAM" id="SSF88697">
    <property type="entry name" value="PUA domain-like"/>
    <property type="match status" value="1"/>
</dbReference>
<organism evidence="2 3">
    <name type="scientific">Williamsia herbipolensis</name>
    <dbReference type="NCBI Taxonomy" id="1603258"/>
    <lineage>
        <taxon>Bacteria</taxon>
        <taxon>Bacillati</taxon>
        <taxon>Actinomycetota</taxon>
        <taxon>Actinomycetes</taxon>
        <taxon>Mycobacteriales</taxon>
        <taxon>Nocardiaceae</taxon>
        <taxon>Williamsia</taxon>
    </lineage>
</organism>
<dbReference type="InterPro" id="IPR015947">
    <property type="entry name" value="PUA-like_sf"/>
</dbReference>
<dbReference type="InterPro" id="IPR003111">
    <property type="entry name" value="Lon_prtase_N"/>
</dbReference>
<dbReference type="EMBL" id="CP108021">
    <property type="protein sequence ID" value="WUM21911.1"/>
    <property type="molecule type" value="Genomic_DNA"/>
</dbReference>
<reference evidence="2 3" key="1">
    <citation type="submission" date="2022-10" db="EMBL/GenBank/DDBJ databases">
        <title>The complete genomes of actinobacterial strains from the NBC collection.</title>
        <authorList>
            <person name="Joergensen T.S."/>
            <person name="Alvarez Arevalo M."/>
            <person name="Sterndorff E.B."/>
            <person name="Faurdal D."/>
            <person name="Vuksanovic O."/>
            <person name="Mourched A.-S."/>
            <person name="Charusanti P."/>
            <person name="Shaw S."/>
            <person name="Blin K."/>
            <person name="Weber T."/>
        </authorList>
    </citation>
    <scope>NUCLEOTIDE SEQUENCE [LARGE SCALE GENOMIC DNA]</scope>
    <source>
        <strain evidence="2 3">NBC_00319</strain>
    </source>
</reference>
<sequence>MAVSPGSPTPMFPLGMALLPGEILPLQIFEPRYREMLAECLRSDNPSFGVVLIERGRELGGGDERHSVATDANIVEHHIKDDGRALLRCVGTDRIRVREWLPDDPYPRAIVEDFPDEAIETVGDSESLEAQYTEVAASIRSLFELVRTAGRSDAVFDDTVYGDVDRSFGWAGQLPLGQADRYAILAAPSPLERIAVLSEAVESVSAAIQFQLMD</sequence>
<dbReference type="Gene3D" id="2.30.130.40">
    <property type="entry name" value="LON domain-like"/>
    <property type="match status" value="1"/>
</dbReference>
<dbReference type="AlphaFoldDB" id="A0AAU4K757"/>
<dbReference type="SMART" id="SM00464">
    <property type="entry name" value="LON"/>
    <property type="match status" value="1"/>
</dbReference>
<protein>
    <submittedName>
        <fullName evidence="2">LON peptidase substrate-binding domain-containing protein</fullName>
    </submittedName>
</protein>